<keyword evidence="1" id="KW-1133">Transmembrane helix</keyword>
<dbReference type="STRING" id="320771.Cflav_PD5057"/>
<name>B9XBV4_PEDPL</name>
<evidence type="ECO:0000313" key="2">
    <source>
        <dbReference type="EMBL" id="EEF62422.1"/>
    </source>
</evidence>
<evidence type="ECO:0000256" key="1">
    <source>
        <dbReference type="SAM" id="Phobius"/>
    </source>
</evidence>
<evidence type="ECO:0000313" key="3">
    <source>
        <dbReference type="Proteomes" id="UP000003688"/>
    </source>
</evidence>
<comment type="caution">
    <text evidence="2">The sequence shown here is derived from an EMBL/GenBank/DDBJ whole genome shotgun (WGS) entry which is preliminary data.</text>
</comment>
<keyword evidence="1" id="KW-0812">Transmembrane</keyword>
<proteinExistence type="predicted"/>
<keyword evidence="1" id="KW-0472">Membrane</keyword>
<feature type="transmembrane region" description="Helical" evidence="1">
    <location>
        <begin position="27"/>
        <end position="46"/>
    </location>
</feature>
<dbReference type="OrthoDB" id="9839925at2"/>
<keyword evidence="3" id="KW-1185">Reference proteome</keyword>
<reference evidence="2 3" key="1">
    <citation type="journal article" date="2011" name="J. Bacteriol.">
        <title>Genome sequence of 'Pedosphaera parvula' Ellin514, an aerobic Verrucomicrobial isolate from pasture soil.</title>
        <authorList>
            <person name="Kant R."/>
            <person name="van Passel M.W."/>
            <person name="Sangwan P."/>
            <person name="Palva A."/>
            <person name="Lucas S."/>
            <person name="Copeland A."/>
            <person name="Lapidus A."/>
            <person name="Glavina Del Rio T."/>
            <person name="Dalin E."/>
            <person name="Tice H."/>
            <person name="Bruce D."/>
            <person name="Goodwin L."/>
            <person name="Pitluck S."/>
            <person name="Chertkov O."/>
            <person name="Larimer F.W."/>
            <person name="Land M.L."/>
            <person name="Hauser L."/>
            <person name="Brettin T.S."/>
            <person name="Detter J.C."/>
            <person name="Han S."/>
            <person name="de Vos W.M."/>
            <person name="Janssen P.H."/>
            <person name="Smidt H."/>
        </authorList>
    </citation>
    <scope>NUCLEOTIDE SEQUENCE [LARGE SCALE GENOMIC DNA]</scope>
    <source>
        <strain evidence="2 3">Ellin514</strain>
    </source>
</reference>
<dbReference type="EMBL" id="ABOX02000004">
    <property type="protein sequence ID" value="EEF62422.1"/>
    <property type="molecule type" value="Genomic_DNA"/>
</dbReference>
<organism evidence="2 3">
    <name type="scientific">Pedosphaera parvula (strain Ellin514)</name>
    <dbReference type="NCBI Taxonomy" id="320771"/>
    <lineage>
        <taxon>Bacteria</taxon>
        <taxon>Pseudomonadati</taxon>
        <taxon>Verrucomicrobiota</taxon>
        <taxon>Pedosphaerae</taxon>
        <taxon>Pedosphaerales</taxon>
        <taxon>Pedosphaeraceae</taxon>
        <taxon>Pedosphaera</taxon>
    </lineage>
</organism>
<dbReference type="Proteomes" id="UP000003688">
    <property type="component" value="Unassembled WGS sequence"/>
</dbReference>
<accession>B9XBV4</accession>
<sequence length="221" mass="25135">MPIRINLLAEAQATEDLRRKDPVKRTIWAGIMAVCLVLVFSSSLQVKVMTQNAKLNTLEARLGTRTNEYQQILRDRKKLGETTEKLTALQIMATNRFLYATLLDSLQHTVVDGIHITRIRVDQNYEVTPPVKGDSNKPGKPGKSTERVFLTLDARDSSANPGGDQVNRFKEAISQYSYFKENHLTTNEIRLKNLATPQLDAESGKPFVQFTFECRYPERIH</sequence>
<dbReference type="RefSeq" id="WP_007413302.1">
    <property type="nucleotide sequence ID" value="NZ_ABOX02000004.1"/>
</dbReference>
<dbReference type="AlphaFoldDB" id="B9XBV4"/>
<evidence type="ECO:0008006" key="4">
    <source>
        <dbReference type="Google" id="ProtNLM"/>
    </source>
</evidence>
<protein>
    <recommendedName>
        <fullName evidence="4">Fimbrial assembly family protein</fullName>
    </recommendedName>
</protein>
<gene>
    <name evidence="2" type="ORF">Cflav_PD5057</name>
</gene>